<protein>
    <submittedName>
        <fullName evidence="6">Metallophosphoesterase family protein</fullName>
    </submittedName>
</protein>
<dbReference type="Pfam" id="PF00149">
    <property type="entry name" value="Metallophos"/>
    <property type="match status" value="1"/>
</dbReference>
<feature type="region of interest" description="Disordered" evidence="2">
    <location>
        <begin position="428"/>
        <end position="481"/>
    </location>
</feature>
<keyword evidence="3" id="KW-0812">Transmembrane</keyword>
<dbReference type="InterPro" id="IPR004843">
    <property type="entry name" value="Calcineurin-like_PHP"/>
</dbReference>
<evidence type="ECO:0000259" key="4">
    <source>
        <dbReference type="Pfam" id="PF00149"/>
    </source>
</evidence>
<proteinExistence type="predicted"/>
<keyword evidence="1" id="KW-0732">Signal</keyword>
<dbReference type="GO" id="GO:0046872">
    <property type="term" value="F:metal ion binding"/>
    <property type="evidence" value="ECO:0007669"/>
    <property type="project" value="InterPro"/>
</dbReference>
<keyword evidence="3" id="KW-1133">Transmembrane helix</keyword>
<dbReference type="InterPro" id="IPR029052">
    <property type="entry name" value="Metallo-depent_PP-like"/>
</dbReference>
<dbReference type="SUPFAM" id="SSF49363">
    <property type="entry name" value="Purple acid phosphatase, N-terminal domain"/>
    <property type="match status" value="1"/>
</dbReference>
<dbReference type="AlphaFoldDB" id="A0AAX1LBH3"/>
<feature type="domain" description="Calcineurin-like phosphoesterase" evidence="4">
    <location>
        <begin position="122"/>
        <end position="311"/>
    </location>
</feature>
<feature type="region of interest" description="Disordered" evidence="2">
    <location>
        <begin position="1"/>
        <end position="27"/>
    </location>
</feature>
<keyword evidence="3" id="KW-0472">Membrane</keyword>
<accession>A0AAX1LBH3</accession>
<evidence type="ECO:0000256" key="2">
    <source>
        <dbReference type="SAM" id="MobiDB-lite"/>
    </source>
</evidence>
<dbReference type="GO" id="GO:0003993">
    <property type="term" value="F:acid phosphatase activity"/>
    <property type="evidence" value="ECO:0007669"/>
    <property type="project" value="InterPro"/>
</dbReference>
<dbReference type="InterPro" id="IPR008963">
    <property type="entry name" value="Purple_acid_Pase-like_N"/>
</dbReference>
<feature type="transmembrane region" description="Helical" evidence="3">
    <location>
        <begin position="484"/>
        <end position="505"/>
    </location>
</feature>
<evidence type="ECO:0000313" key="6">
    <source>
        <dbReference type="EMBL" id="QRP71763.1"/>
    </source>
</evidence>
<feature type="compositionally biased region" description="Low complexity" evidence="2">
    <location>
        <begin position="435"/>
        <end position="470"/>
    </location>
</feature>
<name>A0AAX1LBH3_9CORY</name>
<organism evidence="6 7">
    <name type="scientific">Corynebacterium glucuronolyticum</name>
    <dbReference type="NCBI Taxonomy" id="39791"/>
    <lineage>
        <taxon>Bacteria</taxon>
        <taxon>Bacillati</taxon>
        <taxon>Actinomycetota</taxon>
        <taxon>Actinomycetes</taxon>
        <taxon>Mycobacteriales</taxon>
        <taxon>Corynebacteriaceae</taxon>
        <taxon>Corynebacterium</taxon>
    </lineage>
</organism>
<dbReference type="SUPFAM" id="SSF56300">
    <property type="entry name" value="Metallo-dependent phosphatases"/>
    <property type="match status" value="1"/>
</dbReference>
<gene>
    <name evidence="6" type="ORF">I6J21_01290</name>
</gene>
<sequence>MALTGTYVLAQPEGSEPTPATHVGTGPQTSVVLQPGANGSEVIINWQTVGSAPEKVKVTDPTTMLVDASIPANAQILTQPRTATVTGLESGTQYTYQVGSDETGWSDEYSFTTDDGDGNWNFLVFGDPQIGTNLELERTQKNWLATVDSATADVPDASLLVSVGDQVEGWGSPLDQHRLLLEAPQVTGLPLSTIPGNHETYSGAMEFYKSFFSHPNQEEDIQDYYYEKNNVLFIGLDTNNTNWPRHEDFLRETIGAHGDANDWIVVMLHHAPFSQGSHVSDNDVTGVRTVLAPVFSELGVDAVLSGHDHIYTRSHLMEGDKPVLSATPPRRGDRLEPTDNQVLYITSTSTGAGKYYDYHDKNGASVPNARMEHVDVFNHPAYDWTAYWRQDYDPDYLKVQVTPQELTFTTYDADQPYVIDKVTIVNNDAPKPDKTTSIPATTSTNTKTNTVTSTNTKTSTTTNTSTSTTTRTEEPQAVGSSEGAAIASIVISALGIIGALLGAAINQYLGR</sequence>
<dbReference type="Proteomes" id="UP000617681">
    <property type="component" value="Chromosome"/>
</dbReference>
<dbReference type="InterPro" id="IPR015914">
    <property type="entry name" value="PAPs_N"/>
</dbReference>
<dbReference type="EMBL" id="CP069534">
    <property type="protein sequence ID" value="QRP71763.1"/>
    <property type="molecule type" value="Genomic_DNA"/>
</dbReference>
<evidence type="ECO:0000313" key="7">
    <source>
        <dbReference type="Proteomes" id="UP000617681"/>
    </source>
</evidence>
<dbReference type="PANTHER" id="PTHR45867:SF3">
    <property type="entry name" value="ACID PHOSPHATASE TYPE 7"/>
    <property type="match status" value="1"/>
</dbReference>
<evidence type="ECO:0000259" key="5">
    <source>
        <dbReference type="Pfam" id="PF16656"/>
    </source>
</evidence>
<reference evidence="6" key="1">
    <citation type="submission" date="2021-02" db="EMBL/GenBank/DDBJ databases">
        <title>FDA dAtabase for Regulatory Grade micrObial Sequences (FDA-ARGOS): Supporting development and validation of Infectious Disease Dx tests.</title>
        <authorList>
            <person name="Sproer C."/>
            <person name="Gronow S."/>
            <person name="Severitt S."/>
            <person name="Schroder I."/>
            <person name="Tallon L."/>
            <person name="Sadzewicz L."/>
            <person name="Zhao X."/>
            <person name="Boylan J."/>
            <person name="Ott S."/>
            <person name="Bowen H."/>
            <person name="Vavikolanu K."/>
            <person name="Mehta A."/>
            <person name="Aluvathingal J."/>
            <person name="Nadendla S."/>
            <person name="Lowell S."/>
            <person name="Myers T."/>
            <person name="Yan Y."/>
            <person name="Sichtig H."/>
        </authorList>
    </citation>
    <scope>NUCLEOTIDE SEQUENCE</scope>
    <source>
        <strain evidence="6">FDAARGOS_1191</strain>
    </source>
</reference>
<dbReference type="Pfam" id="PF16656">
    <property type="entry name" value="Pur_ac_phosph_N"/>
    <property type="match status" value="1"/>
</dbReference>
<dbReference type="Gene3D" id="2.60.40.380">
    <property type="entry name" value="Purple acid phosphatase-like, N-terminal"/>
    <property type="match status" value="1"/>
</dbReference>
<evidence type="ECO:0000256" key="1">
    <source>
        <dbReference type="ARBA" id="ARBA00022729"/>
    </source>
</evidence>
<dbReference type="PANTHER" id="PTHR45867">
    <property type="entry name" value="PURPLE ACID PHOSPHATASE"/>
    <property type="match status" value="1"/>
</dbReference>
<evidence type="ECO:0000256" key="3">
    <source>
        <dbReference type="SAM" id="Phobius"/>
    </source>
</evidence>
<dbReference type="Gene3D" id="3.60.21.10">
    <property type="match status" value="1"/>
</dbReference>
<feature type="domain" description="Purple acid phosphatase N-terminal" evidence="5">
    <location>
        <begin position="30"/>
        <end position="113"/>
    </location>
</feature>